<feature type="transmembrane region" description="Helical" evidence="8">
    <location>
        <begin position="6"/>
        <end position="27"/>
    </location>
</feature>
<keyword evidence="3" id="KW-1003">Cell membrane</keyword>
<protein>
    <recommendedName>
        <fullName evidence="11">ZIP family metal transporter</fullName>
    </recommendedName>
</protein>
<evidence type="ECO:0000256" key="2">
    <source>
        <dbReference type="ARBA" id="ARBA00006939"/>
    </source>
</evidence>
<dbReference type="EMBL" id="ATHL01000092">
    <property type="protein sequence ID" value="EQB12950.1"/>
    <property type="molecule type" value="Genomic_DNA"/>
</dbReference>
<reference evidence="9 10" key="1">
    <citation type="journal article" date="2013" name="Genome Announc.">
        <title>Genome Sequence of Novosphingobium lindaniclasticum LE124T, Isolated from a Hexachlorocyclohexane Dumpsite.</title>
        <authorList>
            <person name="Saxena A."/>
            <person name="Nayyar N."/>
            <person name="Sangwan N."/>
            <person name="Kumari R."/>
            <person name="Khurana J.P."/>
            <person name="Lal R."/>
        </authorList>
    </citation>
    <scope>NUCLEOTIDE SEQUENCE [LARGE SCALE GENOMIC DNA]</scope>
    <source>
        <strain evidence="9 10">LE124</strain>
    </source>
</reference>
<dbReference type="Proteomes" id="UP000015527">
    <property type="component" value="Unassembled WGS sequence"/>
</dbReference>
<dbReference type="InterPro" id="IPR003689">
    <property type="entry name" value="ZIP"/>
</dbReference>
<dbReference type="GO" id="GO:0005385">
    <property type="term" value="F:zinc ion transmembrane transporter activity"/>
    <property type="evidence" value="ECO:0007669"/>
    <property type="project" value="TreeGrafter"/>
</dbReference>
<comment type="subcellular location">
    <subcellularLocation>
        <location evidence="1">Cell membrane</location>
        <topology evidence="1">Multi-pass membrane protein</topology>
    </subcellularLocation>
</comment>
<feature type="transmembrane region" description="Helical" evidence="8">
    <location>
        <begin position="71"/>
        <end position="91"/>
    </location>
</feature>
<evidence type="ECO:0000256" key="7">
    <source>
        <dbReference type="ARBA" id="ARBA00023136"/>
    </source>
</evidence>
<dbReference type="PANTHER" id="PTHR11040">
    <property type="entry name" value="ZINC/IRON TRANSPORTER"/>
    <property type="match status" value="1"/>
</dbReference>
<feature type="transmembrane region" description="Helical" evidence="8">
    <location>
        <begin position="205"/>
        <end position="227"/>
    </location>
</feature>
<keyword evidence="6 8" id="KW-1133">Transmembrane helix</keyword>
<comment type="caution">
    <text evidence="9">The sequence shown here is derived from an EMBL/GenBank/DDBJ whole genome shotgun (WGS) entry which is preliminary data.</text>
</comment>
<keyword evidence="4 8" id="KW-0812">Transmembrane</keyword>
<sequence>MSPVVWGFLGSLAAGLATAIGALPILVRGRSIADQKARLLGFASGVMLAASFFSLIVPALEAGRAQGLGSWSVSALVTGCVLAGAAGLAWLNRALPSLDIVAQATGGAIDNRHRSTCFLILAITLHNFPEGAAVGLSFADGSLGSGIPTAVGIGIQNIPEGLAVAGALATIGYRRRICALGALASGLVEPVAGLASALLVTLATVLLPAGLALAAGAMLYIVIAQILPDLAQDGESAEASRAFFIGLALMLFFDTALA</sequence>
<evidence type="ECO:0000256" key="5">
    <source>
        <dbReference type="ARBA" id="ARBA00022833"/>
    </source>
</evidence>
<evidence type="ECO:0000313" key="10">
    <source>
        <dbReference type="Proteomes" id="UP000015527"/>
    </source>
</evidence>
<organism evidence="9 10">
    <name type="scientific">Novosphingobium lindaniclasticum LE124</name>
    <dbReference type="NCBI Taxonomy" id="1096930"/>
    <lineage>
        <taxon>Bacteria</taxon>
        <taxon>Pseudomonadati</taxon>
        <taxon>Pseudomonadota</taxon>
        <taxon>Alphaproteobacteria</taxon>
        <taxon>Sphingomonadales</taxon>
        <taxon>Sphingomonadaceae</taxon>
        <taxon>Novosphingobium</taxon>
    </lineage>
</organism>
<evidence type="ECO:0000256" key="1">
    <source>
        <dbReference type="ARBA" id="ARBA00004651"/>
    </source>
</evidence>
<gene>
    <name evidence="9" type="ORF">L284_14940</name>
</gene>
<evidence type="ECO:0000256" key="4">
    <source>
        <dbReference type="ARBA" id="ARBA00022692"/>
    </source>
</evidence>
<feature type="transmembrane region" description="Helical" evidence="8">
    <location>
        <begin position="177"/>
        <end position="199"/>
    </location>
</feature>
<dbReference type="PATRIC" id="fig|1096930.3.peg.2975"/>
<evidence type="ECO:0000313" key="9">
    <source>
        <dbReference type="EMBL" id="EQB12950.1"/>
    </source>
</evidence>
<feature type="transmembrane region" description="Helical" evidence="8">
    <location>
        <begin position="39"/>
        <end position="59"/>
    </location>
</feature>
<feature type="transmembrane region" description="Helical" evidence="8">
    <location>
        <begin position="239"/>
        <end position="257"/>
    </location>
</feature>
<keyword evidence="5" id="KW-0862">Zinc</keyword>
<keyword evidence="10" id="KW-1185">Reference proteome</keyword>
<dbReference type="RefSeq" id="WP_021234810.1">
    <property type="nucleotide sequence ID" value="NZ_ATHL01000092.1"/>
</dbReference>
<dbReference type="OrthoDB" id="9787346at2"/>
<accession>T0IMD1</accession>
<evidence type="ECO:0008006" key="11">
    <source>
        <dbReference type="Google" id="ProtNLM"/>
    </source>
</evidence>
<dbReference type="Pfam" id="PF02535">
    <property type="entry name" value="Zip"/>
    <property type="match status" value="1"/>
</dbReference>
<dbReference type="AlphaFoldDB" id="T0IMD1"/>
<keyword evidence="7 8" id="KW-0472">Membrane</keyword>
<proteinExistence type="inferred from homology"/>
<comment type="similarity">
    <text evidence="2">Belongs to the ZIP transporter (TC 2.A.5) family.</text>
</comment>
<name>T0IMD1_9SPHN</name>
<evidence type="ECO:0000256" key="8">
    <source>
        <dbReference type="SAM" id="Phobius"/>
    </source>
</evidence>
<evidence type="ECO:0000256" key="3">
    <source>
        <dbReference type="ARBA" id="ARBA00022475"/>
    </source>
</evidence>
<dbReference type="GO" id="GO:0005886">
    <property type="term" value="C:plasma membrane"/>
    <property type="evidence" value="ECO:0007669"/>
    <property type="project" value="UniProtKB-SubCell"/>
</dbReference>
<evidence type="ECO:0000256" key="6">
    <source>
        <dbReference type="ARBA" id="ARBA00022989"/>
    </source>
</evidence>
<dbReference type="PANTHER" id="PTHR11040:SF211">
    <property type="entry name" value="ZINC TRANSPORTER ZIP11"/>
    <property type="match status" value="1"/>
</dbReference>
<dbReference type="eggNOG" id="COG0428">
    <property type="taxonomic scope" value="Bacteria"/>
</dbReference>